<accession>A0ABM1M384</accession>
<reference evidence="2" key="1">
    <citation type="submission" date="2025-08" db="UniProtKB">
        <authorList>
            <consortium name="RefSeq"/>
        </authorList>
    </citation>
    <scope>IDENTIFICATION</scope>
    <source>
        <tissue evidence="2">Whole Larva</tissue>
    </source>
</reference>
<dbReference type="Proteomes" id="UP000695000">
    <property type="component" value="Unplaced"/>
</dbReference>
<dbReference type="PANTHER" id="PTHR35980">
    <property type="entry name" value="NEUROPEPTIDE CCHAMIDE-1-RELATED"/>
    <property type="match status" value="1"/>
</dbReference>
<sequence length="131" mass="14888">MVPVPFSKNPSKTTFRHSELRLTMNSCSLKMITVIVSALVLALHYQETEAKRGCANFGHSCYGGMGKRDGGMMEIEDTGKLEENPALIFAGSRGDYRPEREVYVSPFMRQLLRNLRTAQQQLQQRDVFDEK</sequence>
<dbReference type="PANTHER" id="PTHR35980:SF1">
    <property type="entry name" value="NEUROPEPTIDE CCHAMIDE-1-RELATED"/>
    <property type="match status" value="1"/>
</dbReference>
<organism evidence="1 2">
    <name type="scientific">Nicrophorus vespilloides</name>
    <name type="common">Boreal carrion beetle</name>
    <dbReference type="NCBI Taxonomy" id="110193"/>
    <lineage>
        <taxon>Eukaryota</taxon>
        <taxon>Metazoa</taxon>
        <taxon>Ecdysozoa</taxon>
        <taxon>Arthropoda</taxon>
        <taxon>Hexapoda</taxon>
        <taxon>Insecta</taxon>
        <taxon>Pterygota</taxon>
        <taxon>Neoptera</taxon>
        <taxon>Endopterygota</taxon>
        <taxon>Coleoptera</taxon>
        <taxon>Polyphaga</taxon>
        <taxon>Staphyliniformia</taxon>
        <taxon>Silphidae</taxon>
        <taxon>Nicrophorinae</taxon>
        <taxon>Nicrophorus</taxon>
    </lineage>
</organism>
<proteinExistence type="predicted"/>
<keyword evidence="1" id="KW-1185">Reference proteome</keyword>
<protein>
    <submittedName>
        <fullName evidence="2">Uncharacterized protein LOC108557140</fullName>
    </submittedName>
</protein>
<evidence type="ECO:0000313" key="2">
    <source>
        <dbReference type="RefSeq" id="XP_017769034.1"/>
    </source>
</evidence>
<evidence type="ECO:0000313" key="1">
    <source>
        <dbReference type="Proteomes" id="UP000695000"/>
    </source>
</evidence>
<name>A0ABM1M384_NICVS</name>
<dbReference type="RefSeq" id="XP_017769034.1">
    <property type="nucleotide sequence ID" value="XM_017913545.1"/>
</dbReference>
<gene>
    <name evidence="2" type="primary">LOC108557140</name>
</gene>
<dbReference type="GeneID" id="108557140"/>
<dbReference type="InterPro" id="IPR037729">
    <property type="entry name" value="CCHa1/2"/>
</dbReference>